<proteinExistence type="inferred from homology"/>
<dbReference type="Pfam" id="PF00395">
    <property type="entry name" value="SLH"/>
    <property type="match status" value="2"/>
</dbReference>
<dbReference type="InterPro" id="IPR013320">
    <property type="entry name" value="ConA-like_dom_sf"/>
</dbReference>
<gene>
    <name evidence="6" type="ORF">NAG76_01490</name>
</gene>
<dbReference type="InterPro" id="IPR000757">
    <property type="entry name" value="Beta-glucanase-like"/>
</dbReference>
<evidence type="ECO:0000313" key="6">
    <source>
        <dbReference type="EMBL" id="URN94960.1"/>
    </source>
</evidence>
<evidence type="ECO:0000256" key="2">
    <source>
        <dbReference type="ARBA" id="ARBA00022801"/>
    </source>
</evidence>
<feature type="chain" id="PRO_5039918277" evidence="3">
    <location>
        <begin position="25"/>
        <end position="1463"/>
    </location>
</feature>
<feature type="domain" description="SLH" evidence="4">
    <location>
        <begin position="42"/>
        <end position="100"/>
    </location>
</feature>
<dbReference type="PROSITE" id="PS51272">
    <property type="entry name" value="SLH"/>
    <property type="match status" value="3"/>
</dbReference>
<dbReference type="Gene3D" id="2.60.120.260">
    <property type="entry name" value="Galactose-binding domain-like"/>
    <property type="match status" value="5"/>
</dbReference>
<dbReference type="Proteomes" id="UP001056756">
    <property type="component" value="Chromosome"/>
</dbReference>
<dbReference type="KEGG" id="plig:NAG76_01490"/>
<dbReference type="CDD" id="cd08023">
    <property type="entry name" value="GH16_laminarinase_like"/>
    <property type="match status" value="1"/>
</dbReference>
<organism evidence="6 7">
    <name type="scientific">Candidatus Pristimantibacillus lignocellulolyticus</name>
    <dbReference type="NCBI Taxonomy" id="2994561"/>
    <lineage>
        <taxon>Bacteria</taxon>
        <taxon>Bacillati</taxon>
        <taxon>Bacillota</taxon>
        <taxon>Bacilli</taxon>
        <taxon>Bacillales</taxon>
        <taxon>Paenibacillaceae</taxon>
        <taxon>Candidatus Pristimantibacillus</taxon>
    </lineage>
</organism>
<dbReference type="SUPFAM" id="SSF49899">
    <property type="entry name" value="Concanavalin A-like lectins/glucanases"/>
    <property type="match status" value="1"/>
</dbReference>
<dbReference type="SUPFAM" id="SSF49785">
    <property type="entry name" value="Galactose-binding domain-like"/>
    <property type="match status" value="5"/>
</dbReference>
<dbReference type="PANTHER" id="PTHR10963">
    <property type="entry name" value="GLYCOSYL HYDROLASE-RELATED"/>
    <property type="match status" value="1"/>
</dbReference>
<dbReference type="GO" id="GO:0005975">
    <property type="term" value="P:carbohydrate metabolic process"/>
    <property type="evidence" value="ECO:0007669"/>
    <property type="project" value="InterPro"/>
</dbReference>
<dbReference type="PANTHER" id="PTHR10963:SF55">
    <property type="entry name" value="GLYCOSIDE HYDROLASE FAMILY 16 PROTEIN"/>
    <property type="match status" value="1"/>
</dbReference>
<feature type="domain" description="SLH" evidence="4">
    <location>
        <begin position="101"/>
        <end position="164"/>
    </location>
</feature>
<evidence type="ECO:0000313" key="7">
    <source>
        <dbReference type="Proteomes" id="UP001056756"/>
    </source>
</evidence>
<name>A0A9J6ZGG9_9BACL</name>
<dbReference type="InterPro" id="IPR008979">
    <property type="entry name" value="Galactose-bd-like_sf"/>
</dbReference>
<dbReference type="Gene3D" id="2.60.120.200">
    <property type="match status" value="1"/>
</dbReference>
<evidence type="ECO:0000256" key="3">
    <source>
        <dbReference type="SAM" id="SignalP"/>
    </source>
</evidence>
<dbReference type="GO" id="GO:0004553">
    <property type="term" value="F:hydrolase activity, hydrolyzing O-glycosyl compounds"/>
    <property type="evidence" value="ECO:0007669"/>
    <property type="project" value="InterPro"/>
</dbReference>
<dbReference type="InterPro" id="IPR003305">
    <property type="entry name" value="CenC_carb-bd"/>
</dbReference>
<comment type="similarity">
    <text evidence="1">Belongs to the glycosyl hydrolase 16 family.</text>
</comment>
<dbReference type="Pfam" id="PF02018">
    <property type="entry name" value="CBM_4_9"/>
    <property type="match status" value="3"/>
</dbReference>
<feature type="domain" description="GH16" evidence="5">
    <location>
        <begin position="380"/>
        <end position="660"/>
    </location>
</feature>
<keyword evidence="2" id="KW-0378">Hydrolase</keyword>
<feature type="domain" description="SLH" evidence="4">
    <location>
        <begin position="165"/>
        <end position="228"/>
    </location>
</feature>
<dbReference type="EMBL" id="CP097899">
    <property type="protein sequence ID" value="URN94960.1"/>
    <property type="molecule type" value="Genomic_DNA"/>
</dbReference>
<feature type="signal peptide" evidence="3">
    <location>
        <begin position="1"/>
        <end position="24"/>
    </location>
</feature>
<keyword evidence="3" id="KW-0732">Signal</keyword>
<sequence length="1463" mass="163474">MYRIMSIILMVCMGVSLFSAGTYANNEVNMSKLLHNEENLATAKVWYADMSDHWASEAAYNLGEVGIIKGLPNGKFNPDQPISRAEFAVMLFRIFGYVEESFQSFKDVNSTDWYADEVAKVHEAGIITGYLDGNFRPKDNIMRQDAAIMMVRAMHLDEYSNNVDLGGFSDANDIGEYAKVAVEKVVSERYLHGDINGMLNPLTALTRGEAVVLLDRAFRWFGYKSGNNYVTEIQGNAVIQKADIRLSDTVIHGNLYITEGVGEGNVFFDRVTVKGTTFIEGGGSNSIHFSESHLEGAVLSKKGGGVRLVLDAGSTVKWIVMKRKSVLEVSLGSKVDNVQINSEAHGSEIYNNGVIGRLRVNSESATLNGKVLEKGSDFQPNEPNLNNPIGVPPVTGPGNSSSDWNLVWSDEFNDNAIDTTKWNVEDTGTVYNNELEYYHPDNVSIAKDGDKGVLQLTALKQDFGGSNYTSGKVTSKMKGDWTYGKFVVRAKLPVQQGMWPAIWMMPTDEFEQYGPWPGSGEMDIMELTGPVAADPDHADKYPRTVHGSIHYDSPHTMQTKQYVLPDGQTFNDDYHEFTMEWLPGLIRYYVDGHLFFESSDWGTKREGQPEYYTYPAPFDRPFYMIMNLAVGGDWPGDPRDDFESDKMYIDYVRVYEYKNLDSWPDVTGNRPDPSNGITPQREPLADGNQIYNGMFNGGTNNYAPKDWEFILNENGDGSVSIVDDQVKGKAAKVEVTNEGNQIYSIQLTQQPMYLKKGKTYKATFDAKADTNRSIMTKLTEFGGEWKAYSEERTFELSDQWQSYEYTFKMEDMTDNNSRFEFNLGLSTIASYFTNVKVTEIDGVKEPRKALKDGNLIYNGNFDLGKDRLAFWQYLSSNEAESLVSVTNDLDLPYMQRILKVNIAKGGSSLSDVKLIHNDLPLKEGASYTLTFDAQADTNRPIGIALDTGTTEGVEFKNGSEINLTTEMQSYTIDMKILEGTNASSSNLELLLGEHVGTVAIDNVRLILRYSPSENEVKSYLHMAAHSYWAIDGVTLQAGSEGGMNITDFAAGAYVKYKQKVNSGIYIPMARVKGNTVGSEITLSIWNEEKRIAVVNASISDDDQDEAYKTILFSKIDLPDGELIFKIEGTDFDLAWLELSEDLIVNGSFQENSNDWELFKMDWVQTDPVKNSVMEVEDGQLKVNLGGPGTEPWHVQLKQPGIPMQSGKVYRLYFEAASDVSRDIVALVQHDGTHDGNWATYLENQMELTPEMTEFEYYFVMPADEFSAVLQFSMGKIGSIEGEHTVTLDNISLIQVNPVNVGIVDDGDLMPNGDFTTGIKGWNSYSTENEELSIQHENGALRIDVGTVGSNSWDRQVYYEGLPYNNGDRYKLTFEAKSTVDRKMNISVGWLDEVNNYTWNGYGSQIINLGTQYELYTFYFNVEPDSTIIGRLTFELGQIDSDDGAASIYIDNISLVNEGPTSGS</sequence>
<evidence type="ECO:0000256" key="1">
    <source>
        <dbReference type="ARBA" id="ARBA00006865"/>
    </source>
</evidence>
<dbReference type="InterPro" id="IPR001119">
    <property type="entry name" value="SLH_dom"/>
</dbReference>
<dbReference type="Pfam" id="PF00722">
    <property type="entry name" value="Glyco_hydro_16"/>
    <property type="match status" value="1"/>
</dbReference>
<dbReference type="InterPro" id="IPR050546">
    <property type="entry name" value="Glycosyl_Hydrlase_16"/>
</dbReference>
<reference evidence="6" key="1">
    <citation type="submission" date="2022-05" db="EMBL/GenBank/DDBJ databases">
        <title>Novel bacterial taxa in a minimal lignocellulolytic consortium and its capacity to transform plastics disclosed by genome-resolved metagenomics.</title>
        <authorList>
            <person name="Rodriguez C.A.D."/>
            <person name="Diaz-Garcia L."/>
            <person name="Herrera K."/>
            <person name="Tarazona N.A."/>
            <person name="Sproer C."/>
            <person name="Overmann J."/>
            <person name="Jimenez D.J."/>
        </authorList>
    </citation>
    <scope>NUCLEOTIDE SEQUENCE</scope>
    <source>
        <strain evidence="6">MAG5</strain>
    </source>
</reference>
<protein>
    <submittedName>
        <fullName evidence="6">Carbohydrate binding domain-containing protein</fullName>
    </submittedName>
</protein>
<evidence type="ECO:0000259" key="5">
    <source>
        <dbReference type="PROSITE" id="PS51762"/>
    </source>
</evidence>
<accession>A0A9J6ZGG9</accession>
<dbReference type="PROSITE" id="PS51762">
    <property type="entry name" value="GH16_2"/>
    <property type="match status" value="1"/>
</dbReference>
<evidence type="ECO:0000259" key="4">
    <source>
        <dbReference type="PROSITE" id="PS51272"/>
    </source>
</evidence>